<keyword evidence="2" id="KW-1185">Reference proteome</keyword>
<protein>
    <submittedName>
        <fullName evidence="1">Uncharacterized protein</fullName>
    </submittedName>
</protein>
<dbReference type="AlphaFoldDB" id="A0A1H7SKF8"/>
<evidence type="ECO:0000313" key="1">
    <source>
        <dbReference type="EMBL" id="SEL72194.1"/>
    </source>
</evidence>
<dbReference type="EMBL" id="FOAW01000013">
    <property type="protein sequence ID" value="SEL72194.1"/>
    <property type="molecule type" value="Genomic_DNA"/>
</dbReference>
<proteinExistence type="predicted"/>
<dbReference type="RefSeq" id="WP_245816536.1">
    <property type="nucleotide sequence ID" value="NZ_FOAW01000013.1"/>
</dbReference>
<sequence length="69" mass="7715">MRRSELWGPAYVGSLTPEQRAWIVTTLERAIADSDTSELRELCAENGPEDLEKWRALILRSVESLGALG</sequence>
<name>A0A1H7SKF8_9NOCA</name>
<gene>
    <name evidence="1" type="ORF">SAMN05444583_113100</name>
</gene>
<evidence type="ECO:0000313" key="2">
    <source>
        <dbReference type="Proteomes" id="UP000198677"/>
    </source>
</evidence>
<accession>A0A1H7SKF8</accession>
<dbReference type="Proteomes" id="UP000198677">
    <property type="component" value="Unassembled WGS sequence"/>
</dbReference>
<reference evidence="2" key="1">
    <citation type="submission" date="2016-10" db="EMBL/GenBank/DDBJ databases">
        <authorList>
            <person name="Varghese N."/>
            <person name="Submissions S."/>
        </authorList>
    </citation>
    <scope>NUCLEOTIDE SEQUENCE [LARGE SCALE GENOMIC DNA]</scope>
    <source>
        <strain evidence="2">DSM 44675</strain>
    </source>
</reference>
<organism evidence="1 2">
    <name type="scientific">Rhodococcus maanshanensis</name>
    <dbReference type="NCBI Taxonomy" id="183556"/>
    <lineage>
        <taxon>Bacteria</taxon>
        <taxon>Bacillati</taxon>
        <taxon>Actinomycetota</taxon>
        <taxon>Actinomycetes</taxon>
        <taxon>Mycobacteriales</taxon>
        <taxon>Nocardiaceae</taxon>
        <taxon>Rhodococcus</taxon>
    </lineage>
</organism>